<evidence type="ECO:0000313" key="2">
    <source>
        <dbReference type="Proteomes" id="UP000515146"/>
    </source>
</evidence>
<dbReference type="InParanoid" id="A0A6P6XUX3"/>
<organism evidence="2 3">
    <name type="scientific">Dermatophagoides pteronyssinus</name>
    <name type="common">European house dust mite</name>
    <dbReference type="NCBI Taxonomy" id="6956"/>
    <lineage>
        <taxon>Eukaryota</taxon>
        <taxon>Metazoa</taxon>
        <taxon>Ecdysozoa</taxon>
        <taxon>Arthropoda</taxon>
        <taxon>Chelicerata</taxon>
        <taxon>Arachnida</taxon>
        <taxon>Acari</taxon>
        <taxon>Acariformes</taxon>
        <taxon>Sarcoptiformes</taxon>
        <taxon>Astigmata</taxon>
        <taxon>Psoroptidia</taxon>
        <taxon>Analgoidea</taxon>
        <taxon>Pyroglyphidae</taxon>
        <taxon>Dermatophagoidinae</taxon>
        <taxon>Dermatophagoides</taxon>
    </lineage>
</organism>
<evidence type="ECO:0000313" key="3">
    <source>
        <dbReference type="RefSeq" id="XP_027195699.1"/>
    </source>
</evidence>
<feature type="compositionally biased region" description="Basic and acidic residues" evidence="1">
    <location>
        <begin position="161"/>
        <end position="177"/>
    </location>
</feature>
<dbReference type="KEGG" id="dpte:113790259"/>
<dbReference type="Proteomes" id="UP000515146">
    <property type="component" value="Unplaced"/>
</dbReference>
<feature type="compositionally biased region" description="Polar residues" evidence="1">
    <location>
        <begin position="138"/>
        <end position="148"/>
    </location>
</feature>
<name>A0A6P6XUX3_DERPT</name>
<feature type="compositionally biased region" description="Low complexity" evidence="1">
    <location>
        <begin position="443"/>
        <end position="456"/>
    </location>
</feature>
<feature type="region of interest" description="Disordered" evidence="1">
    <location>
        <begin position="432"/>
        <end position="547"/>
    </location>
</feature>
<feature type="compositionally biased region" description="Low complexity" evidence="1">
    <location>
        <begin position="198"/>
        <end position="213"/>
    </location>
</feature>
<gene>
    <name evidence="3" type="primary">LOC113790259</name>
</gene>
<accession>A0A6P6XUX3</accession>
<feature type="compositionally biased region" description="Acidic residues" evidence="1">
    <location>
        <begin position="222"/>
        <end position="235"/>
    </location>
</feature>
<dbReference type="AlphaFoldDB" id="A0A6P6XUX3"/>
<feature type="compositionally biased region" description="Low complexity" evidence="1">
    <location>
        <begin position="236"/>
        <end position="255"/>
    </location>
</feature>
<feature type="compositionally biased region" description="Polar residues" evidence="1">
    <location>
        <begin position="638"/>
        <end position="655"/>
    </location>
</feature>
<proteinExistence type="predicted"/>
<keyword evidence="2" id="KW-1185">Reference proteome</keyword>
<protein>
    <submittedName>
        <fullName evidence="3">Mediator of RNA polymerase II transcription subunit 26 isoform X1</fullName>
    </submittedName>
</protein>
<feature type="compositionally biased region" description="Polar residues" evidence="1">
    <location>
        <begin position="487"/>
        <end position="497"/>
    </location>
</feature>
<feature type="region of interest" description="Disordered" evidence="1">
    <location>
        <begin position="127"/>
        <end position="264"/>
    </location>
</feature>
<evidence type="ECO:0000256" key="1">
    <source>
        <dbReference type="SAM" id="MobiDB-lite"/>
    </source>
</evidence>
<feature type="compositionally biased region" description="Low complexity" evidence="1">
    <location>
        <begin position="505"/>
        <end position="516"/>
    </location>
</feature>
<reference evidence="3" key="1">
    <citation type="submission" date="2025-08" db="UniProtKB">
        <authorList>
            <consortium name="RefSeq"/>
        </authorList>
    </citation>
    <scope>IDENTIFICATION</scope>
    <source>
        <strain evidence="3">Airmid</strain>
    </source>
</reference>
<dbReference type="RefSeq" id="XP_027195699.1">
    <property type="nucleotide sequence ID" value="XM_027339898.1"/>
</dbReference>
<feature type="region of interest" description="Disordered" evidence="1">
    <location>
        <begin position="634"/>
        <end position="655"/>
    </location>
</feature>
<feature type="compositionally biased region" description="Polar residues" evidence="1">
    <location>
        <begin position="535"/>
        <end position="547"/>
    </location>
</feature>
<sequence>MARRKKFNNGKTIIIQNEQKSPKICNNKAKSVSNVEPSSPNQNKQLLLKLLKFYNNLVRLMLLDRKELKQIQNDYKWFDNDLEKFYQKIINNFANGMEKSDKSSSQKTWRNLKQTFLATFNNNDLKTIKKLPPKNNDAKNLNINQQMESEQRSKMKRMLKRKLDDDNDLQTKTEEKSWATSTDRPRRSCTLKKPEQPSKIIIKSKSKNVSAKIPPIISISSDDSDDETSSDDSDSDTTSSTSSTSDSSSSSSSSSDNDEENSKKNVEQLVVNCDPFNCMPSTSHNNNNHSNTNYQKSTLTNFLTILSPSPNTSLTTTTAAETNVTSSPNVLAMRIVDNQSNQQSSSSSLSINNNQRFNLMATGQKLPPLLNQNFKTAFLLPSSSSLSKPNQSFTGKVLLLNSKPILVQNGNEIQLPMIANNLHNSLSTVPVKNFQQPNDRKSLSSLLSSSTLNQSSTGKQPLQQPEIIKIEDDSDDDDNIEMPNKISKPNTALENCVQTKKQNEQKQQQPQQQNSNHESSSLKKSSSTFGKEQILHSTPNPQNNGQLANVPMQLLQNHGLVRPNRPTPAILRSTAINKIISKSLNPNLSPSSTPSSIVKQSNDPKIFHSHCQCDEDWKTSKKAKKAEYMRRYRKNKKAQNQNTNSLVDQNILKNE</sequence>